<gene>
    <name evidence="1" type="ORF">OUZ56_014695</name>
</gene>
<comment type="caution">
    <text evidence="1">The sequence shown here is derived from an EMBL/GenBank/DDBJ whole genome shotgun (WGS) entry which is preliminary data.</text>
</comment>
<protein>
    <submittedName>
        <fullName evidence="1">Uncharacterized protein</fullName>
    </submittedName>
</protein>
<proteinExistence type="predicted"/>
<keyword evidence="2" id="KW-1185">Reference proteome</keyword>
<evidence type="ECO:0000313" key="2">
    <source>
        <dbReference type="Proteomes" id="UP001234178"/>
    </source>
</evidence>
<organism evidence="1 2">
    <name type="scientific">Daphnia magna</name>
    <dbReference type="NCBI Taxonomy" id="35525"/>
    <lineage>
        <taxon>Eukaryota</taxon>
        <taxon>Metazoa</taxon>
        <taxon>Ecdysozoa</taxon>
        <taxon>Arthropoda</taxon>
        <taxon>Crustacea</taxon>
        <taxon>Branchiopoda</taxon>
        <taxon>Diplostraca</taxon>
        <taxon>Cladocera</taxon>
        <taxon>Anomopoda</taxon>
        <taxon>Daphniidae</taxon>
        <taxon>Daphnia</taxon>
    </lineage>
</organism>
<reference evidence="1 2" key="1">
    <citation type="journal article" date="2023" name="Nucleic Acids Res.">
        <title>The hologenome of Daphnia magna reveals possible DNA methylation and microbiome-mediated evolution of the host genome.</title>
        <authorList>
            <person name="Chaturvedi A."/>
            <person name="Li X."/>
            <person name="Dhandapani V."/>
            <person name="Marshall H."/>
            <person name="Kissane S."/>
            <person name="Cuenca-Cambronero M."/>
            <person name="Asole G."/>
            <person name="Calvet F."/>
            <person name="Ruiz-Romero M."/>
            <person name="Marangio P."/>
            <person name="Guigo R."/>
            <person name="Rago D."/>
            <person name="Mirbahai L."/>
            <person name="Eastwood N."/>
            <person name="Colbourne J.K."/>
            <person name="Zhou J."/>
            <person name="Mallon E."/>
            <person name="Orsini L."/>
        </authorList>
    </citation>
    <scope>NUCLEOTIDE SEQUENCE [LARGE SCALE GENOMIC DNA]</scope>
    <source>
        <strain evidence="1">LRV0_1</strain>
    </source>
</reference>
<sequence>MLAVLHLGNNGLVIGYNTTSIHSGNFHFRASALLTFDIARHGLILGRIPHHSEVNKIKIIVQLALENEAIKEQRCHFLIRRWRFRSRTPCHDVSVDEGFGNKMLLTCHVTKTLGSLSVGSCWIIASSLSAFTITHTDSVVLHLKSQRNGASDDGILIDGGKKLNFLLWVLKIFLNIFNYFSNNPSKCRSFFTLINNYSKMGENSG</sequence>
<evidence type="ECO:0000313" key="1">
    <source>
        <dbReference type="EMBL" id="KAK4025640.1"/>
    </source>
</evidence>
<dbReference type="Proteomes" id="UP001234178">
    <property type="component" value="Unassembled WGS sequence"/>
</dbReference>
<dbReference type="EMBL" id="JAOYFB010000038">
    <property type="protein sequence ID" value="KAK4025640.1"/>
    <property type="molecule type" value="Genomic_DNA"/>
</dbReference>
<accession>A0ABR0AKK6</accession>
<name>A0ABR0AKK6_9CRUS</name>